<dbReference type="EMBL" id="MFPS01000008">
    <property type="protein sequence ID" value="OGH58955.1"/>
    <property type="molecule type" value="Genomic_DNA"/>
</dbReference>
<proteinExistence type="predicted"/>
<dbReference type="GO" id="GO:0005737">
    <property type="term" value="C:cytoplasm"/>
    <property type="evidence" value="ECO:0007669"/>
    <property type="project" value="TreeGrafter"/>
</dbReference>
<dbReference type="Pfam" id="PF00293">
    <property type="entry name" value="NUDIX"/>
    <property type="match status" value="1"/>
</dbReference>
<dbReference type="GO" id="GO:0016787">
    <property type="term" value="F:hydrolase activity"/>
    <property type="evidence" value="ECO:0007669"/>
    <property type="project" value="UniProtKB-KW"/>
</dbReference>
<dbReference type="Proteomes" id="UP000177067">
    <property type="component" value="Unassembled WGS sequence"/>
</dbReference>
<evidence type="ECO:0000313" key="4">
    <source>
        <dbReference type="Proteomes" id="UP000177067"/>
    </source>
</evidence>
<keyword evidence="1" id="KW-0378">Hydrolase</keyword>
<reference evidence="3 4" key="1">
    <citation type="journal article" date="2016" name="Nat. Commun.">
        <title>Thousands of microbial genomes shed light on interconnected biogeochemical processes in an aquifer system.</title>
        <authorList>
            <person name="Anantharaman K."/>
            <person name="Brown C.T."/>
            <person name="Hug L.A."/>
            <person name="Sharon I."/>
            <person name="Castelle C.J."/>
            <person name="Probst A.J."/>
            <person name="Thomas B.C."/>
            <person name="Singh A."/>
            <person name="Wilkins M.J."/>
            <person name="Karaoz U."/>
            <person name="Brodie E.L."/>
            <person name="Williams K.H."/>
            <person name="Hubbard S.S."/>
            <person name="Banfield J.F."/>
        </authorList>
    </citation>
    <scope>NUCLEOTIDE SEQUENCE [LARGE SCALE GENOMIC DNA]</scope>
</reference>
<dbReference type="PROSITE" id="PS51462">
    <property type="entry name" value="NUDIX"/>
    <property type="match status" value="1"/>
</dbReference>
<dbReference type="InterPro" id="IPR015797">
    <property type="entry name" value="NUDIX_hydrolase-like_dom_sf"/>
</dbReference>
<dbReference type="InterPro" id="IPR020084">
    <property type="entry name" value="NUDIX_hydrolase_CS"/>
</dbReference>
<comment type="caution">
    <text evidence="3">The sequence shown here is derived from an EMBL/GenBank/DDBJ whole genome shotgun (WGS) entry which is preliminary data.</text>
</comment>
<accession>A0A1F6LI45</accession>
<feature type="domain" description="Nudix hydrolase" evidence="2">
    <location>
        <begin position="8"/>
        <end position="136"/>
    </location>
</feature>
<dbReference type="InterPro" id="IPR000086">
    <property type="entry name" value="NUDIX_hydrolase_dom"/>
</dbReference>
<evidence type="ECO:0000259" key="2">
    <source>
        <dbReference type="PROSITE" id="PS51462"/>
    </source>
</evidence>
<name>A0A1F6LI45_9BACT</name>
<dbReference type="SUPFAM" id="SSF55811">
    <property type="entry name" value="Nudix"/>
    <property type="match status" value="1"/>
</dbReference>
<dbReference type="PANTHER" id="PTHR23114">
    <property type="entry name" value="M7GPPPN-MRNA HYDROLASE"/>
    <property type="match status" value="1"/>
</dbReference>
<gene>
    <name evidence="3" type="ORF">A2725_04385</name>
</gene>
<evidence type="ECO:0000313" key="3">
    <source>
        <dbReference type="EMBL" id="OGH58955.1"/>
    </source>
</evidence>
<protein>
    <recommendedName>
        <fullName evidence="2">Nudix hydrolase domain-containing protein</fullName>
    </recommendedName>
</protein>
<dbReference type="PROSITE" id="PS00893">
    <property type="entry name" value="NUDIX_BOX"/>
    <property type="match status" value="1"/>
</dbReference>
<dbReference type="AlphaFoldDB" id="A0A1F6LI45"/>
<dbReference type="Gene3D" id="3.90.79.10">
    <property type="entry name" value="Nucleoside Triphosphate Pyrophosphohydrolase"/>
    <property type="match status" value="1"/>
</dbReference>
<organism evidence="3 4">
    <name type="scientific">Candidatus Magasanikbacteria bacterium RIFCSPHIGHO2_01_FULL_33_34</name>
    <dbReference type="NCBI Taxonomy" id="1798671"/>
    <lineage>
        <taxon>Bacteria</taxon>
        <taxon>Candidatus Magasanikiibacteriota</taxon>
    </lineage>
</organism>
<dbReference type="PANTHER" id="PTHR23114:SF17">
    <property type="entry name" value="M7GPPPN-MRNA HYDROLASE"/>
    <property type="match status" value="1"/>
</dbReference>
<sequence>MENKDFSNFKDDAGAILINKKTRHIALVKMHHNIWGFPKGGIRENENILDAAKREVYEETGVKEVEVIKKLPTYQRANSYKPDEFITLNMYIFETEEDELKQIEYDIAEVKWVPIDEVMDILSIPADAEYFLSVRKYVK</sequence>
<evidence type="ECO:0000256" key="1">
    <source>
        <dbReference type="ARBA" id="ARBA00022801"/>
    </source>
</evidence>